<dbReference type="GO" id="GO:0015074">
    <property type="term" value="P:DNA integration"/>
    <property type="evidence" value="ECO:0007669"/>
    <property type="project" value="InterPro"/>
</dbReference>
<sequence>DYLGSSPDRGSTVSEPGSLSRAQSPKANCLEVDRPLLTTSGLSEKVLNTLLQSRKPSTNRAYSRVVKTFQKWCFVQKVNADKPSVNEILEFLQQGLDKGLSLNTLKVQISAISAYLSSQLSADPLIQRFLKAAQRIRPPVLNPVPQWDLNIVLEQLCEPPFEPLKEIDLKYLSLKTAFLTAITSASRVSEIQALAFKEPYLQFFPDQVVLRTLPDFSPKVASKVNINQEIRLPSFCPNPSTEEELRYHSLDVCRALKRYLLQTESFRKSENLFVVFSGKNKGLTASKLTLSRWLKDTIQTCYIAAKLSPPIFIKAHSTRATSTSWAERLLVPPNQICKAATWSSLHTFSKHYRLDIDALQETAFGRAILQSVYQKK</sequence>
<organism evidence="5">
    <name type="scientific">Xenopus tropicalis</name>
    <name type="common">Western clawed frog</name>
    <name type="synonym">Silurana tropicalis</name>
    <dbReference type="NCBI Taxonomy" id="8364"/>
    <lineage>
        <taxon>Eukaryota</taxon>
        <taxon>Metazoa</taxon>
        <taxon>Chordata</taxon>
        <taxon>Craniata</taxon>
        <taxon>Vertebrata</taxon>
        <taxon>Euteleostomi</taxon>
        <taxon>Amphibia</taxon>
        <taxon>Batrachia</taxon>
        <taxon>Anura</taxon>
        <taxon>Pipoidea</taxon>
        <taxon>Pipidae</taxon>
        <taxon>Xenopodinae</taxon>
        <taxon>Xenopus</taxon>
        <taxon>Silurana</taxon>
    </lineage>
</organism>
<protein>
    <recommendedName>
        <fullName evidence="4">Core-binding (CB) domain-containing protein</fullName>
    </recommendedName>
</protein>
<evidence type="ECO:0000256" key="3">
    <source>
        <dbReference type="SAM" id="MobiDB-lite"/>
    </source>
</evidence>
<feature type="domain" description="Core-binding (CB)" evidence="4">
    <location>
        <begin position="37"/>
        <end position="120"/>
    </location>
</feature>
<name>A0A803JRA6_XENTR</name>
<dbReference type="PANTHER" id="PTHR33066">
    <property type="entry name" value="INTEGRASE_SAM-LIKE_N DOMAIN-CONTAINING PROTEIN"/>
    <property type="match status" value="1"/>
</dbReference>
<dbReference type="SUPFAM" id="SSF56349">
    <property type="entry name" value="DNA breaking-rejoining enzymes"/>
    <property type="match status" value="1"/>
</dbReference>
<evidence type="ECO:0000256" key="1">
    <source>
        <dbReference type="ARBA" id="ARBA00023125"/>
    </source>
</evidence>
<dbReference type="AlphaFoldDB" id="A0A803JRA6"/>
<dbReference type="InterPro" id="IPR011010">
    <property type="entry name" value="DNA_brk_join_enz"/>
</dbReference>
<dbReference type="Gene3D" id="1.10.443.10">
    <property type="entry name" value="Intergrase catalytic core"/>
    <property type="match status" value="1"/>
</dbReference>
<dbReference type="Pfam" id="PF02899">
    <property type="entry name" value="Phage_int_SAM_1"/>
    <property type="match status" value="1"/>
</dbReference>
<dbReference type="InterPro" id="IPR010998">
    <property type="entry name" value="Integrase_recombinase_N"/>
</dbReference>
<proteinExistence type="predicted"/>
<dbReference type="InterPro" id="IPR004107">
    <property type="entry name" value="Integrase_SAM-like_N"/>
</dbReference>
<dbReference type="SUPFAM" id="SSF47823">
    <property type="entry name" value="lambda integrase-like, N-terminal domain"/>
    <property type="match status" value="1"/>
</dbReference>
<dbReference type="PROSITE" id="PS51900">
    <property type="entry name" value="CB"/>
    <property type="match status" value="1"/>
</dbReference>
<dbReference type="Ensembl" id="ENSXETT00000123228">
    <property type="protein sequence ID" value="ENSXETP00000110499"/>
    <property type="gene ID" value="ENSXETG00000048722"/>
</dbReference>
<accession>A0A803JRA6</accession>
<evidence type="ECO:0000259" key="4">
    <source>
        <dbReference type="PROSITE" id="PS51900"/>
    </source>
</evidence>
<reference evidence="5" key="2">
    <citation type="submission" date="2021-03" db="UniProtKB">
        <authorList>
            <consortium name="Ensembl"/>
        </authorList>
    </citation>
    <scope>IDENTIFICATION</scope>
</reference>
<feature type="region of interest" description="Disordered" evidence="3">
    <location>
        <begin position="1"/>
        <end position="26"/>
    </location>
</feature>
<evidence type="ECO:0000256" key="2">
    <source>
        <dbReference type="ARBA" id="ARBA00023172"/>
    </source>
</evidence>
<dbReference type="PANTHER" id="PTHR33066:SF2">
    <property type="entry name" value="FILAGGRIN-2-LIKE"/>
    <property type="match status" value="1"/>
</dbReference>
<dbReference type="InterPro" id="IPR013762">
    <property type="entry name" value="Integrase-like_cat_sf"/>
</dbReference>
<dbReference type="GO" id="GO:0003677">
    <property type="term" value="F:DNA binding"/>
    <property type="evidence" value="ECO:0007669"/>
    <property type="project" value="UniProtKB-KW"/>
</dbReference>
<reference evidence="5" key="1">
    <citation type="journal article" date="2010" name="Science">
        <title>The genome of the Western clawed frog Xenopus tropicalis.</title>
        <authorList>
            <person name="Hellsten U."/>
            <person name="Harland R.M."/>
            <person name="Gilchrist M.J."/>
            <person name="Hendrix D."/>
            <person name="Jurka J."/>
            <person name="Kapitonov V."/>
            <person name="Ovcharenko I."/>
            <person name="Putnam N.H."/>
            <person name="Shu S."/>
            <person name="Taher L."/>
            <person name="Blitz I.L."/>
            <person name="Blumberg B."/>
            <person name="Dichmann D.S."/>
            <person name="Dubchak I."/>
            <person name="Amaya E."/>
            <person name="Detter J.C."/>
            <person name="Fletcher R."/>
            <person name="Gerhard D.S."/>
            <person name="Goodstein D."/>
            <person name="Graves T."/>
            <person name="Grigoriev I.V."/>
            <person name="Grimwood J."/>
            <person name="Kawashima T."/>
            <person name="Lindquist E."/>
            <person name="Lucas S.M."/>
            <person name="Mead P.E."/>
            <person name="Mitros T."/>
            <person name="Ogino H."/>
            <person name="Ohta Y."/>
            <person name="Poliakov A.V."/>
            <person name="Pollet N."/>
            <person name="Robert J."/>
            <person name="Salamov A."/>
            <person name="Sater A.K."/>
            <person name="Schmutz J."/>
            <person name="Terry A."/>
            <person name="Vize P.D."/>
            <person name="Warren W.C."/>
            <person name="Wells D."/>
            <person name="Wills A."/>
            <person name="Wilson R.K."/>
            <person name="Zimmerman L.B."/>
            <person name="Zorn A.M."/>
            <person name="Grainger R."/>
            <person name="Grammer T."/>
            <person name="Khokha M.K."/>
            <person name="Richardson P.M."/>
            <person name="Rokhsar D.S."/>
        </authorList>
    </citation>
    <scope>NUCLEOTIDE SEQUENCE [LARGE SCALE GENOMIC DNA]</scope>
    <source>
        <strain evidence="5">Nigerian</strain>
    </source>
</reference>
<keyword evidence="1" id="KW-0238">DNA-binding</keyword>
<dbReference type="InParanoid" id="A0A803JRA6"/>
<keyword evidence="2" id="KW-0233">DNA recombination</keyword>
<dbReference type="GO" id="GO:0006310">
    <property type="term" value="P:DNA recombination"/>
    <property type="evidence" value="ECO:0007669"/>
    <property type="project" value="UniProtKB-KW"/>
</dbReference>
<dbReference type="Gene3D" id="1.10.150.130">
    <property type="match status" value="1"/>
</dbReference>
<dbReference type="InterPro" id="IPR044068">
    <property type="entry name" value="CB"/>
</dbReference>
<dbReference type="GeneTree" id="ENSGT01070000254374"/>
<evidence type="ECO:0000313" key="5">
    <source>
        <dbReference type="Ensembl" id="ENSXETP00000110499"/>
    </source>
</evidence>
<feature type="compositionally biased region" description="Polar residues" evidence="3">
    <location>
        <begin position="8"/>
        <end position="26"/>
    </location>
</feature>